<name>A0A1A7BIL6_9SPHN</name>
<keyword evidence="5" id="KW-1185">Reference proteome</keyword>
<dbReference type="SMART" id="SM00267">
    <property type="entry name" value="GGDEF"/>
    <property type="match status" value="1"/>
</dbReference>
<dbReference type="PANTHER" id="PTHR45138:SF9">
    <property type="entry name" value="DIGUANYLATE CYCLASE DGCM-RELATED"/>
    <property type="match status" value="1"/>
</dbReference>
<dbReference type="InterPro" id="IPR050469">
    <property type="entry name" value="Diguanylate_Cyclase"/>
</dbReference>
<evidence type="ECO:0000313" key="5">
    <source>
        <dbReference type="Proteomes" id="UP000092484"/>
    </source>
</evidence>
<evidence type="ECO:0000313" key="4">
    <source>
        <dbReference type="EMBL" id="OBV11556.1"/>
    </source>
</evidence>
<dbReference type="Pfam" id="PF00990">
    <property type="entry name" value="GGDEF"/>
    <property type="match status" value="1"/>
</dbReference>
<dbReference type="AlphaFoldDB" id="A0A1A7BIL6"/>
<dbReference type="GO" id="GO:0052621">
    <property type="term" value="F:diguanylate cyclase activity"/>
    <property type="evidence" value="ECO:0007669"/>
    <property type="project" value="UniProtKB-EC"/>
</dbReference>
<comment type="catalytic activity">
    <reaction evidence="2">
        <text>2 GTP = 3',3'-c-di-GMP + 2 diphosphate</text>
        <dbReference type="Rhea" id="RHEA:24898"/>
        <dbReference type="ChEBI" id="CHEBI:33019"/>
        <dbReference type="ChEBI" id="CHEBI:37565"/>
        <dbReference type="ChEBI" id="CHEBI:58805"/>
        <dbReference type="EC" id="2.7.7.65"/>
    </reaction>
</comment>
<evidence type="ECO:0000256" key="2">
    <source>
        <dbReference type="ARBA" id="ARBA00034247"/>
    </source>
</evidence>
<dbReference type="InterPro" id="IPR000160">
    <property type="entry name" value="GGDEF_dom"/>
</dbReference>
<dbReference type="InterPro" id="IPR029787">
    <property type="entry name" value="Nucleotide_cyclase"/>
</dbReference>
<dbReference type="InterPro" id="IPR043128">
    <property type="entry name" value="Rev_trsase/Diguanyl_cyclase"/>
</dbReference>
<sequence length="210" mass="22362">MPLAAAVAAWLAALSLGFLAGQAWARRKRAPVADPLSGLFSPATLRPAVDQANQRLRGEIAAQAVLRGRIDQTAMLRTSWDTETREQVLGQIAGVMKAGIRRDDSFARIKGDGFTIIMPGADERAALGVAERLRRALAQVRLPQFGLDNPFTASFGVASGRIDDSRDNLVARARAALDAAQRAGSNHVVSATEIEDVVFLPAPERPADAA</sequence>
<evidence type="ECO:0000259" key="3">
    <source>
        <dbReference type="PROSITE" id="PS50887"/>
    </source>
</evidence>
<comment type="caution">
    <text evidence="4">The sequence shown here is derived from an EMBL/GenBank/DDBJ whole genome shotgun (WGS) entry which is preliminary data.</text>
</comment>
<dbReference type="STRING" id="1300349.I603_0999"/>
<evidence type="ECO:0000256" key="1">
    <source>
        <dbReference type="ARBA" id="ARBA00012528"/>
    </source>
</evidence>
<protein>
    <recommendedName>
        <fullName evidence="1">diguanylate cyclase</fullName>
        <ecNumber evidence="1">2.7.7.65</ecNumber>
    </recommendedName>
</protein>
<organism evidence="4 5">
    <name type="scientific">Erythrobacter dokdonensis DSW-74</name>
    <dbReference type="NCBI Taxonomy" id="1300349"/>
    <lineage>
        <taxon>Bacteria</taxon>
        <taxon>Pseudomonadati</taxon>
        <taxon>Pseudomonadota</taxon>
        <taxon>Alphaproteobacteria</taxon>
        <taxon>Sphingomonadales</taxon>
        <taxon>Erythrobacteraceae</taxon>
        <taxon>Erythrobacter/Porphyrobacter group</taxon>
        <taxon>Erythrobacter</taxon>
    </lineage>
</organism>
<dbReference type="EC" id="2.7.7.65" evidence="1"/>
<reference evidence="4 5" key="1">
    <citation type="submission" date="2016-06" db="EMBL/GenBank/DDBJ databases">
        <title>Genome sequence of Porphyrobacter dokdonensis DSW-74.</title>
        <authorList>
            <person name="Kim J.F."/>
            <person name="Song J.Y."/>
        </authorList>
    </citation>
    <scope>NUCLEOTIDE SEQUENCE [LARGE SCALE GENOMIC DNA]</scope>
    <source>
        <strain evidence="4 5">DSW-74</strain>
    </source>
</reference>
<dbReference type="NCBIfam" id="TIGR00254">
    <property type="entry name" value="GGDEF"/>
    <property type="match status" value="1"/>
</dbReference>
<dbReference type="PANTHER" id="PTHR45138">
    <property type="entry name" value="REGULATORY COMPONENTS OF SENSORY TRANSDUCTION SYSTEM"/>
    <property type="match status" value="1"/>
</dbReference>
<feature type="domain" description="GGDEF" evidence="3">
    <location>
        <begin position="61"/>
        <end position="193"/>
    </location>
</feature>
<proteinExistence type="predicted"/>
<gene>
    <name evidence="4" type="ORF">I603_0999</name>
</gene>
<dbReference type="EMBL" id="LZYB01000002">
    <property type="protein sequence ID" value="OBV11556.1"/>
    <property type="molecule type" value="Genomic_DNA"/>
</dbReference>
<dbReference type="SUPFAM" id="SSF55073">
    <property type="entry name" value="Nucleotide cyclase"/>
    <property type="match status" value="1"/>
</dbReference>
<dbReference type="PROSITE" id="PS50887">
    <property type="entry name" value="GGDEF"/>
    <property type="match status" value="1"/>
</dbReference>
<accession>A0A1A7BIL6</accession>
<dbReference type="Gene3D" id="3.30.70.270">
    <property type="match status" value="1"/>
</dbReference>
<dbReference type="Proteomes" id="UP000092484">
    <property type="component" value="Unassembled WGS sequence"/>
</dbReference>